<dbReference type="STRING" id="105231.A0A1Y1HWX1"/>
<comment type="catalytic activity">
    <reaction evidence="9">
        <text>protoporphyrin IX + Mg(2+) + ATP + H2O = Mg-protoporphyrin IX + ADP + phosphate + 3 H(+)</text>
        <dbReference type="Rhea" id="RHEA:13961"/>
        <dbReference type="ChEBI" id="CHEBI:15377"/>
        <dbReference type="ChEBI" id="CHEBI:15378"/>
        <dbReference type="ChEBI" id="CHEBI:18420"/>
        <dbReference type="ChEBI" id="CHEBI:30616"/>
        <dbReference type="ChEBI" id="CHEBI:43474"/>
        <dbReference type="ChEBI" id="CHEBI:57306"/>
        <dbReference type="ChEBI" id="CHEBI:60492"/>
        <dbReference type="ChEBI" id="CHEBI:456216"/>
        <dbReference type="EC" id="6.6.1.1"/>
    </reaction>
</comment>
<evidence type="ECO:0000256" key="7">
    <source>
        <dbReference type="ARBA" id="ARBA00023171"/>
    </source>
</evidence>
<protein>
    <recommendedName>
        <fullName evidence="2">magnesium chelatase</fullName>
        <ecNumber evidence="2">6.6.1.1</ecNumber>
    </recommendedName>
</protein>
<reference evidence="13 14" key="1">
    <citation type="journal article" date="2014" name="Nat. Commun.">
        <title>Klebsormidium flaccidum genome reveals primary factors for plant terrestrial adaptation.</title>
        <authorList>
            <person name="Hori K."/>
            <person name="Maruyama F."/>
            <person name="Fujisawa T."/>
            <person name="Togashi T."/>
            <person name="Yamamoto N."/>
            <person name="Seo M."/>
            <person name="Sato S."/>
            <person name="Yamada T."/>
            <person name="Mori H."/>
            <person name="Tajima N."/>
            <person name="Moriyama T."/>
            <person name="Ikeuchi M."/>
            <person name="Watanabe M."/>
            <person name="Wada H."/>
            <person name="Kobayashi K."/>
            <person name="Saito M."/>
            <person name="Masuda T."/>
            <person name="Sasaki-Sekimoto Y."/>
            <person name="Mashiguchi K."/>
            <person name="Awai K."/>
            <person name="Shimojima M."/>
            <person name="Masuda S."/>
            <person name="Iwai M."/>
            <person name="Nobusawa T."/>
            <person name="Narise T."/>
            <person name="Kondo S."/>
            <person name="Saito H."/>
            <person name="Sato R."/>
            <person name="Murakawa M."/>
            <person name="Ihara Y."/>
            <person name="Oshima-Yamada Y."/>
            <person name="Ohtaka K."/>
            <person name="Satoh M."/>
            <person name="Sonobe K."/>
            <person name="Ishii M."/>
            <person name="Ohtani R."/>
            <person name="Kanamori-Sato M."/>
            <person name="Honoki R."/>
            <person name="Miyazaki D."/>
            <person name="Mochizuki H."/>
            <person name="Umetsu J."/>
            <person name="Higashi K."/>
            <person name="Shibata D."/>
            <person name="Kamiya Y."/>
            <person name="Sato N."/>
            <person name="Nakamura Y."/>
            <person name="Tabata S."/>
            <person name="Ida S."/>
            <person name="Kurokawa K."/>
            <person name="Ohta H."/>
        </authorList>
    </citation>
    <scope>NUCLEOTIDE SEQUENCE [LARGE SCALE GENOMIC DNA]</scope>
    <source>
        <strain evidence="13 14">NIES-2285</strain>
    </source>
</reference>
<evidence type="ECO:0000256" key="8">
    <source>
        <dbReference type="ARBA" id="ARBA00023444"/>
    </source>
</evidence>
<evidence type="ECO:0000313" key="13">
    <source>
        <dbReference type="EMBL" id="GAQ82653.1"/>
    </source>
</evidence>
<name>A0A1Y1HWX1_KLENI</name>
<dbReference type="OMA" id="GYWNAGG"/>
<evidence type="ECO:0000259" key="12">
    <source>
        <dbReference type="Pfam" id="PF11965"/>
    </source>
</evidence>
<evidence type="ECO:0000313" key="14">
    <source>
        <dbReference type="Proteomes" id="UP000054558"/>
    </source>
</evidence>
<feature type="domain" description="Magnesium chelatase subunit H N-terminal" evidence="12">
    <location>
        <begin position="279"/>
        <end position="436"/>
    </location>
</feature>
<gene>
    <name evidence="13" type="ORF">KFL_001180320</name>
</gene>
<keyword evidence="5" id="KW-0547">Nucleotide-binding</keyword>
<dbReference type="PANTHER" id="PTHR44119">
    <property type="entry name" value="MAGNESIUM-CHELATASE SUBUNIT CHLH, CHLOROPLASTIC"/>
    <property type="match status" value="1"/>
</dbReference>
<dbReference type="Proteomes" id="UP000054558">
    <property type="component" value="Unassembled WGS sequence"/>
</dbReference>
<keyword evidence="14" id="KW-1185">Reference proteome</keyword>
<keyword evidence="6" id="KW-0067">ATP-binding</keyword>
<evidence type="ECO:0000256" key="6">
    <source>
        <dbReference type="ARBA" id="ARBA00022840"/>
    </source>
</evidence>
<keyword evidence="10" id="KW-0175">Coiled coil</keyword>
<keyword evidence="4" id="KW-0436">Ligase</keyword>
<dbReference type="Pfam" id="PF02514">
    <property type="entry name" value="CobN-Mg_chel"/>
    <property type="match status" value="1"/>
</dbReference>
<dbReference type="EMBL" id="DF237067">
    <property type="protein sequence ID" value="GAQ82653.1"/>
    <property type="molecule type" value="Genomic_DNA"/>
</dbReference>
<feature type="coiled-coil region" evidence="10">
    <location>
        <begin position="115"/>
        <end position="142"/>
    </location>
</feature>
<dbReference type="PANTHER" id="PTHR44119:SF1">
    <property type="entry name" value="MAGNESIUM-CHELATASE SUBUNIT CHLH, CHLOROPLASTIC"/>
    <property type="match status" value="1"/>
</dbReference>
<keyword evidence="3" id="KW-0602">Photosynthesis</keyword>
<evidence type="ECO:0000256" key="9">
    <source>
        <dbReference type="ARBA" id="ARBA00048693"/>
    </source>
</evidence>
<dbReference type="InterPro" id="IPR022571">
    <property type="entry name" value="Mg_chelatase_H_N"/>
</dbReference>
<evidence type="ECO:0000256" key="2">
    <source>
        <dbReference type="ARBA" id="ARBA00012825"/>
    </source>
</evidence>
<evidence type="ECO:0000256" key="4">
    <source>
        <dbReference type="ARBA" id="ARBA00022598"/>
    </source>
</evidence>
<evidence type="ECO:0000256" key="1">
    <source>
        <dbReference type="ARBA" id="ARBA00010851"/>
    </source>
</evidence>
<dbReference type="GO" id="GO:0015995">
    <property type="term" value="P:chlorophyll biosynthetic process"/>
    <property type="evidence" value="ECO:0007669"/>
    <property type="project" value="UniProtKB-KW"/>
</dbReference>
<organism evidence="13 14">
    <name type="scientific">Klebsormidium nitens</name>
    <name type="common">Green alga</name>
    <name type="synonym">Ulothrix nitens</name>
    <dbReference type="NCBI Taxonomy" id="105231"/>
    <lineage>
        <taxon>Eukaryota</taxon>
        <taxon>Viridiplantae</taxon>
        <taxon>Streptophyta</taxon>
        <taxon>Klebsormidiophyceae</taxon>
        <taxon>Klebsormidiales</taxon>
        <taxon>Klebsormidiaceae</taxon>
        <taxon>Klebsormidium</taxon>
    </lineage>
</organism>
<evidence type="ECO:0000259" key="11">
    <source>
        <dbReference type="Pfam" id="PF02514"/>
    </source>
</evidence>
<evidence type="ECO:0000256" key="3">
    <source>
        <dbReference type="ARBA" id="ARBA00022531"/>
    </source>
</evidence>
<feature type="domain" description="CobN/magnesium chelatase" evidence="11">
    <location>
        <begin position="440"/>
        <end position="1546"/>
    </location>
</feature>
<dbReference type="GO" id="GO:0005524">
    <property type="term" value="F:ATP binding"/>
    <property type="evidence" value="ECO:0007669"/>
    <property type="project" value="UniProtKB-KW"/>
</dbReference>
<dbReference type="Pfam" id="PF11965">
    <property type="entry name" value="DUF3479"/>
    <property type="match status" value="1"/>
</dbReference>
<dbReference type="OrthoDB" id="10252009at2759"/>
<keyword evidence="7" id="KW-0149">Chlorophyll biosynthesis</keyword>
<comment type="pathway">
    <text evidence="8">Porphyrin-containing compound metabolism.</text>
</comment>
<evidence type="ECO:0000256" key="5">
    <source>
        <dbReference type="ARBA" id="ARBA00022741"/>
    </source>
</evidence>
<dbReference type="GO" id="GO:0015979">
    <property type="term" value="P:photosynthesis"/>
    <property type="evidence" value="ECO:0007669"/>
    <property type="project" value="UniProtKB-KW"/>
</dbReference>
<proteinExistence type="inferred from homology"/>
<sequence length="1566" mass="172487">MPAGSLSTAGARQSAFSFVQAGGREVHNAGCGRRRRSPPLTNQSVPGTAFLQHCKLPPSSNFLGTSVNIQKRTPRISQRRSSIKAVTATEREVEAGQTSRSEEFVAAVEGGSELSRQLQSELQQKTDKLQQLQTEIDNLYNCTFSNVQLEQGVEKEGRKEGEVVAQAGFLQNLFQKPQEVKPEGRVLEKVSEQTWREIGRSDPALMKQLMASVDRQKWQAFQRNIHPLQLTRDRIAKEAKRLEAQVQEALSASSVVPEVDVGGEEEEIVRNLVEGREARIVLISGFESFNVALYKQAAAQVRERFPGIRVDVFSDRDINTKKKEIEAALAKADVFFGSLLFDYDQCEWLKEKVSNIPVRLCFESSLELMSTTQIGSFTMAGGQKRGMPAPVKAVLSKFGGGREEDKMVGYLSFLKIGPKLLRFLPGKKVRDLRNWLTVYGYWNQGGLDNVVSMLLYLTDEYLVKTGLAPVTLKETPALGLYHPDYDGYFESTSAYLSWHRRTNKTLPPGAPTVAILLYRKHVITNQKYIPRLIRAFESDGLRPLPIFINGVEAHTVVRDLLTTKYEQDRRSRRILDIPSLKKDAAFVGAVVSTVGFPLVGGPAGTMEGGRQAEIAKQILSAKNVPYVVSAPLLIQDIPSWLRDGVQGLQSVVLYSLPELDGAIDAVPLGGLVGDGIHLVPERVRRLTSRLKKWISLRAKPASERNVAIVLYGFPPGVGATGTAALLNVPRSLEALLGRLKQEGYDLGDGPDGINGEQLIEVLKQLDDERVLMKGEAGGDDALAYARTRVEGNGGQLQATTPLVKTVDYRTLKRWIGETLTGRMERTWGELHRYRGIRSDATGASVVSGVQLGNVFIAVQPLLGLEGDPMRLLFERDLTPHPQYAAFYKWLQNDMAADAVIHFGMHGTVEWLPGSPLGNTGSSWSDVLLGALPNVYIYAANNPSESIVAKRRGYGTIVSYNVPPYGRAGLYKELASLRELLQEYREDPVANASLRGSIVGVLSTSGLDSDCPFREATPGSEAVTLGEDDVSTVSDAEFDAYVSRLYEYLSVVENRLFSEGLHTLGEPPTVDQMQQYLSAYLGDDLPERAVEAIASTPGGLAEVRARLEELYREEGVPAVREEYEPKVREALEVRDLLMRNTEEMDSVVKALNGEYILPAVGGDLLRDGPGVLPTGRNIHALDPYRMPSAAAWERGSAVAANILEQHRAEHEGAYPETVAVMLWGLDAIKTRGESLAIALALVGATPVKEGTGRIVRFMLVPLPSLGRPRIDVLANLSGIFRDSFANVVELLDDLFRRAAEADEPPEMNYVRKHALELQSQGIENSSARIFSNPAGDYGSMVNERVGTSDWNDGAELGDTWQSRNSFSYGRGEQGVARPEVLRALLASTDRIVQEIDSVEYGLTDIQEYYANTGAMKAAAETLRDGKKTQCSIVESFGKDLTARGLDQTLRLEYRAKLLNPKWAQKMAAQGSGGAFEISQRMTALVGWGGTADFKEDWVYDQAAETYALDAEMAAMLRKANPQAFQNVVRRMLEAAGRGLWNADPETIEKLQEIYAEMEDELEGVVKK</sequence>
<dbReference type="GO" id="GO:0016851">
    <property type="term" value="F:magnesium chelatase activity"/>
    <property type="evidence" value="ECO:0007669"/>
    <property type="project" value="UniProtKB-EC"/>
</dbReference>
<evidence type="ECO:0000256" key="10">
    <source>
        <dbReference type="SAM" id="Coils"/>
    </source>
</evidence>
<accession>A0A1Y1HWX1</accession>
<dbReference type="EC" id="6.6.1.1" evidence="2"/>
<comment type="similarity">
    <text evidence="1">Belongs to the Mg-chelatase subunit H family.</text>
</comment>
<dbReference type="CDD" id="cd10150">
    <property type="entry name" value="CobN_like"/>
    <property type="match status" value="1"/>
</dbReference>
<dbReference type="InterPro" id="IPR003672">
    <property type="entry name" value="CobN/Mg_chltase"/>
</dbReference>